<dbReference type="PaxDb" id="3880-AES95422"/>
<keyword evidence="3" id="KW-1185">Reference proteome</keyword>
<evidence type="ECO:0000313" key="1">
    <source>
        <dbReference type="EMBL" id="AES95422.1"/>
    </source>
</evidence>
<reference evidence="1 3" key="1">
    <citation type="journal article" date="2011" name="Nature">
        <title>The Medicago genome provides insight into the evolution of rhizobial symbioses.</title>
        <authorList>
            <person name="Young N.D."/>
            <person name="Debelle F."/>
            <person name="Oldroyd G.E."/>
            <person name="Geurts R."/>
            <person name="Cannon S.B."/>
            <person name="Udvardi M.K."/>
            <person name="Benedito V.A."/>
            <person name="Mayer K.F."/>
            <person name="Gouzy J."/>
            <person name="Schoof H."/>
            <person name="Van de Peer Y."/>
            <person name="Proost S."/>
            <person name="Cook D.R."/>
            <person name="Meyers B.C."/>
            <person name="Spannagl M."/>
            <person name="Cheung F."/>
            <person name="De Mita S."/>
            <person name="Krishnakumar V."/>
            <person name="Gundlach H."/>
            <person name="Zhou S."/>
            <person name="Mudge J."/>
            <person name="Bharti A.K."/>
            <person name="Murray J.D."/>
            <person name="Naoumkina M.A."/>
            <person name="Rosen B."/>
            <person name="Silverstein K.A."/>
            <person name="Tang H."/>
            <person name="Rombauts S."/>
            <person name="Zhao P.X."/>
            <person name="Zhou P."/>
            <person name="Barbe V."/>
            <person name="Bardou P."/>
            <person name="Bechner M."/>
            <person name="Bellec A."/>
            <person name="Berger A."/>
            <person name="Berges H."/>
            <person name="Bidwell S."/>
            <person name="Bisseling T."/>
            <person name="Choisne N."/>
            <person name="Couloux A."/>
            <person name="Denny R."/>
            <person name="Deshpande S."/>
            <person name="Dai X."/>
            <person name="Doyle J.J."/>
            <person name="Dudez A.M."/>
            <person name="Farmer A.D."/>
            <person name="Fouteau S."/>
            <person name="Franken C."/>
            <person name="Gibelin C."/>
            <person name="Gish J."/>
            <person name="Goldstein S."/>
            <person name="Gonzalez A.J."/>
            <person name="Green P.J."/>
            <person name="Hallab A."/>
            <person name="Hartog M."/>
            <person name="Hua A."/>
            <person name="Humphray S.J."/>
            <person name="Jeong D.H."/>
            <person name="Jing Y."/>
            <person name="Jocker A."/>
            <person name="Kenton S.M."/>
            <person name="Kim D.J."/>
            <person name="Klee K."/>
            <person name="Lai H."/>
            <person name="Lang C."/>
            <person name="Lin S."/>
            <person name="Macmil S.L."/>
            <person name="Magdelenat G."/>
            <person name="Matthews L."/>
            <person name="McCorrison J."/>
            <person name="Monaghan E.L."/>
            <person name="Mun J.H."/>
            <person name="Najar F.Z."/>
            <person name="Nicholson C."/>
            <person name="Noirot C."/>
            <person name="O'Bleness M."/>
            <person name="Paule C.R."/>
            <person name="Poulain J."/>
            <person name="Prion F."/>
            <person name="Qin B."/>
            <person name="Qu C."/>
            <person name="Retzel E.F."/>
            <person name="Riddle C."/>
            <person name="Sallet E."/>
            <person name="Samain S."/>
            <person name="Samson N."/>
            <person name="Sanders I."/>
            <person name="Saurat O."/>
            <person name="Scarpelli C."/>
            <person name="Schiex T."/>
            <person name="Segurens B."/>
            <person name="Severin A.J."/>
            <person name="Sherrier D.J."/>
            <person name="Shi R."/>
            <person name="Sims S."/>
            <person name="Singer S.R."/>
            <person name="Sinharoy S."/>
            <person name="Sterck L."/>
            <person name="Viollet A."/>
            <person name="Wang B.B."/>
            <person name="Wang K."/>
            <person name="Wang M."/>
            <person name="Wang X."/>
            <person name="Warfsmann J."/>
            <person name="Weissenbach J."/>
            <person name="White D.D."/>
            <person name="White J.D."/>
            <person name="Wiley G.B."/>
            <person name="Wincker P."/>
            <person name="Xing Y."/>
            <person name="Yang L."/>
            <person name="Yao Z."/>
            <person name="Ying F."/>
            <person name="Zhai J."/>
            <person name="Zhou L."/>
            <person name="Zuber A."/>
            <person name="Denarie J."/>
            <person name="Dixon R.A."/>
            <person name="May G.D."/>
            <person name="Schwartz D.C."/>
            <person name="Rogers J."/>
            <person name="Quetier F."/>
            <person name="Town C.D."/>
            <person name="Roe B.A."/>
        </authorList>
    </citation>
    <scope>NUCLEOTIDE SEQUENCE [LARGE SCALE GENOMIC DNA]</scope>
    <source>
        <strain evidence="1">A17</strain>
        <strain evidence="2 3">cv. Jemalong A17</strain>
    </source>
</reference>
<organism evidence="1 3">
    <name type="scientific">Medicago truncatula</name>
    <name type="common">Barrel medic</name>
    <name type="synonym">Medicago tribuloides</name>
    <dbReference type="NCBI Taxonomy" id="3880"/>
    <lineage>
        <taxon>Eukaryota</taxon>
        <taxon>Viridiplantae</taxon>
        <taxon>Streptophyta</taxon>
        <taxon>Embryophyta</taxon>
        <taxon>Tracheophyta</taxon>
        <taxon>Spermatophyta</taxon>
        <taxon>Magnoliopsida</taxon>
        <taxon>eudicotyledons</taxon>
        <taxon>Gunneridae</taxon>
        <taxon>Pentapetalae</taxon>
        <taxon>rosids</taxon>
        <taxon>fabids</taxon>
        <taxon>Fabales</taxon>
        <taxon>Fabaceae</taxon>
        <taxon>Papilionoideae</taxon>
        <taxon>50 kb inversion clade</taxon>
        <taxon>NPAAA clade</taxon>
        <taxon>Hologalegina</taxon>
        <taxon>IRL clade</taxon>
        <taxon>Trifolieae</taxon>
        <taxon>Medicago</taxon>
    </lineage>
</organism>
<proteinExistence type="predicted"/>
<evidence type="ECO:0000313" key="2">
    <source>
        <dbReference type="EnsemblPlants" id="AES95422"/>
    </source>
</evidence>
<dbReference type="Proteomes" id="UP000002051">
    <property type="component" value="Chromosome 5"/>
</dbReference>
<dbReference type="AlphaFoldDB" id="G7K3Z0"/>
<reference evidence="1 3" key="2">
    <citation type="journal article" date="2014" name="BMC Genomics">
        <title>An improved genome release (version Mt4.0) for the model legume Medicago truncatula.</title>
        <authorList>
            <person name="Tang H."/>
            <person name="Krishnakumar V."/>
            <person name="Bidwell S."/>
            <person name="Rosen B."/>
            <person name="Chan A."/>
            <person name="Zhou S."/>
            <person name="Gentzbittel L."/>
            <person name="Childs K.L."/>
            <person name="Yandell M."/>
            <person name="Gundlach H."/>
            <person name="Mayer K.F."/>
            <person name="Schwartz D.C."/>
            <person name="Town C.D."/>
        </authorList>
    </citation>
    <scope>GENOME REANNOTATION</scope>
    <source>
        <strain evidence="2 3">cv. Jemalong A17</strain>
    </source>
</reference>
<gene>
    <name evidence="1" type="ordered locus">MTR_5g025300</name>
</gene>
<reference evidence="2" key="3">
    <citation type="submission" date="2015-04" db="UniProtKB">
        <authorList>
            <consortium name="EnsemblPlants"/>
        </authorList>
    </citation>
    <scope>IDENTIFICATION</scope>
    <source>
        <strain evidence="2">cv. Jemalong A17</strain>
    </source>
</reference>
<accession>G7K3Z0</accession>
<name>G7K3Z0_MEDTR</name>
<dbReference type="EnsemblPlants" id="AES95422">
    <property type="protein sequence ID" value="AES95422"/>
    <property type="gene ID" value="MTR_5g025300"/>
</dbReference>
<evidence type="ECO:0000313" key="3">
    <source>
        <dbReference type="Proteomes" id="UP000002051"/>
    </source>
</evidence>
<protein>
    <submittedName>
        <fullName evidence="1 2">Uncharacterized protein</fullName>
    </submittedName>
</protein>
<sequence>MPMSTFAAGVVFWSGDATGDQVRRTKISLFSEDLSFLYLLPPIIFNASTNHFQCWRKHD</sequence>
<dbReference type="HOGENOM" id="CLU_2964348_0_0_1"/>
<dbReference type="EMBL" id="CM001221">
    <property type="protein sequence ID" value="AES95422.1"/>
    <property type="molecule type" value="Genomic_DNA"/>
</dbReference>